<feature type="domain" description="DUF7969" evidence="1">
    <location>
        <begin position="86"/>
        <end position="111"/>
    </location>
</feature>
<evidence type="ECO:0000313" key="3">
    <source>
        <dbReference type="Proteomes" id="UP000199161"/>
    </source>
</evidence>
<organism evidence="2 3">
    <name type="scientific">Natronobacterium haloterrestre</name>
    <name type="common">Halobiforma haloterrestris</name>
    <dbReference type="NCBI Taxonomy" id="148448"/>
    <lineage>
        <taxon>Archaea</taxon>
        <taxon>Methanobacteriati</taxon>
        <taxon>Methanobacteriota</taxon>
        <taxon>Stenosarchaea group</taxon>
        <taxon>Halobacteria</taxon>
        <taxon>Halobacteriales</taxon>
        <taxon>Natrialbaceae</taxon>
        <taxon>Natronobacterium</taxon>
    </lineage>
</organism>
<protein>
    <recommendedName>
        <fullName evidence="1">DUF7969 domain-containing protein</fullName>
    </recommendedName>
</protein>
<evidence type="ECO:0000313" key="2">
    <source>
        <dbReference type="EMBL" id="SFB95952.1"/>
    </source>
</evidence>
<dbReference type="AlphaFoldDB" id="A0A1I1FAG6"/>
<reference evidence="3" key="1">
    <citation type="submission" date="2016-10" db="EMBL/GenBank/DDBJ databases">
        <authorList>
            <person name="Varghese N."/>
            <person name="Submissions S."/>
        </authorList>
    </citation>
    <scope>NUCLEOTIDE SEQUENCE [LARGE SCALE GENOMIC DNA]</scope>
    <source>
        <strain evidence="3">DSM 13078</strain>
    </source>
</reference>
<gene>
    <name evidence="2" type="ORF">SAMN05444422_103243</name>
</gene>
<dbReference type="Proteomes" id="UP000199161">
    <property type="component" value="Unassembled WGS sequence"/>
</dbReference>
<name>A0A1I1FAG6_NATHA</name>
<sequence length="122" mass="13424">MKNIDGCGTYLRLMTATVRYTCPHCGSVTSIERPLDLADRSVTKRSQPGWEYAAPDDPLEQREAADGIAFVCGEDGPVTDLEGAPIEGCGRPFYLNFVRYEQGVELEPDPPTYGGPRFDFMG</sequence>
<accession>A0A1I1FAG6</accession>
<dbReference type="EMBL" id="FOKW01000003">
    <property type="protein sequence ID" value="SFB95952.1"/>
    <property type="molecule type" value="Genomic_DNA"/>
</dbReference>
<dbReference type="InterPro" id="IPR058275">
    <property type="entry name" value="DUF7969"/>
</dbReference>
<feature type="domain" description="DUF7969" evidence="1">
    <location>
        <begin position="14"/>
        <end position="76"/>
    </location>
</feature>
<evidence type="ECO:0000259" key="1">
    <source>
        <dbReference type="Pfam" id="PF25923"/>
    </source>
</evidence>
<dbReference type="Pfam" id="PF25923">
    <property type="entry name" value="DUF7969"/>
    <property type="match status" value="2"/>
</dbReference>
<keyword evidence="3" id="KW-1185">Reference proteome</keyword>
<proteinExistence type="predicted"/>